<dbReference type="KEGG" id="bany:112043069"/>
<dbReference type="SMART" id="SM00700">
    <property type="entry name" value="JHBP"/>
    <property type="match status" value="1"/>
</dbReference>
<protein>
    <submittedName>
        <fullName evidence="3">Juvenile hormone-binding protein</fullName>
    </submittedName>
</protein>
<evidence type="ECO:0000313" key="2">
    <source>
        <dbReference type="Proteomes" id="UP001652582"/>
    </source>
</evidence>
<name>A0A6J1MG28_BICAN</name>
<accession>A0A6J1MG28</accession>
<organism evidence="2 3">
    <name type="scientific">Bicyclus anynana</name>
    <name type="common">Squinting bush brown butterfly</name>
    <dbReference type="NCBI Taxonomy" id="110368"/>
    <lineage>
        <taxon>Eukaryota</taxon>
        <taxon>Metazoa</taxon>
        <taxon>Ecdysozoa</taxon>
        <taxon>Arthropoda</taxon>
        <taxon>Hexapoda</taxon>
        <taxon>Insecta</taxon>
        <taxon>Pterygota</taxon>
        <taxon>Neoptera</taxon>
        <taxon>Endopterygota</taxon>
        <taxon>Lepidoptera</taxon>
        <taxon>Glossata</taxon>
        <taxon>Ditrysia</taxon>
        <taxon>Papilionoidea</taxon>
        <taxon>Nymphalidae</taxon>
        <taxon>Satyrinae</taxon>
        <taxon>Satyrini</taxon>
        <taxon>Mycalesina</taxon>
        <taxon>Bicyclus</taxon>
    </lineage>
</organism>
<dbReference type="InterPro" id="IPR010562">
    <property type="entry name" value="Haemolymph_juvenile_hormone-bd"/>
</dbReference>
<dbReference type="GeneID" id="112043069"/>
<dbReference type="Pfam" id="PF06585">
    <property type="entry name" value="JHBP"/>
    <property type="match status" value="1"/>
</dbReference>
<dbReference type="InterPro" id="IPR038606">
    <property type="entry name" value="To_sf"/>
</dbReference>
<dbReference type="OrthoDB" id="7457915at2759"/>
<keyword evidence="1" id="KW-0732">Signal</keyword>
<dbReference type="Proteomes" id="UP001652582">
    <property type="component" value="Chromosome 13"/>
</dbReference>
<reference evidence="3" key="1">
    <citation type="submission" date="2025-08" db="UniProtKB">
        <authorList>
            <consortium name="RefSeq"/>
        </authorList>
    </citation>
    <scope>IDENTIFICATION</scope>
</reference>
<dbReference type="PANTHER" id="PTHR11008:SF29">
    <property type="entry name" value="IP17226P"/>
    <property type="match status" value="1"/>
</dbReference>
<proteinExistence type="predicted"/>
<keyword evidence="2" id="KW-1185">Reference proteome</keyword>
<dbReference type="GO" id="GO:0005615">
    <property type="term" value="C:extracellular space"/>
    <property type="evidence" value="ECO:0007669"/>
    <property type="project" value="TreeGrafter"/>
</dbReference>
<dbReference type="RefSeq" id="XP_023934100.2">
    <property type="nucleotide sequence ID" value="XM_024078332.2"/>
</dbReference>
<evidence type="ECO:0000313" key="3">
    <source>
        <dbReference type="RefSeq" id="XP_023934100.2"/>
    </source>
</evidence>
<evidence type="ECO:0000256" key="1">
    <source>
        <dbReference type="SAM" id="SignalP"/>
    </source>
</evidence>
<feature type="chain" id="PRO_5046492715" evidence="1">
    <location>
        <begin position="21"/>
        <end position="260"/>
    </location>
</feature>
<gene>
    <name evidence="3" type="primary">LOC112043069</name>
</gene>
<dbReference type="AlphaFoldDB" id="A0A6J1MG28"/>
<sequence length="260" mass="28687">MISKCTIIAFTCALLTICESAFVDTLTKCEVDDKACLKELTQKMFIKIAPTGVPEYNIPPYDPLELKGIKVPILGLLTITIEEGTARGIKDCVFNKFNVNIKKGYLSMALTCDLDVDVKVKLGDINEVIQNTLGTKAIEGSGSAKLKLDKLHIKIKYFYDIVKRDDGKIYIDCKPEEAVYDYEVGDAKILLEKLFIGGVDVAKQVNGILQPNTKVLVSTFGSEFFKVAKNVVADIVHAIFDKTSTDHFISTDLSPHVKNA</sequence>
<dbReference type="PANTHER" id="PTHR11008">
    <property type="entry name" value="PROTEIN TAKEOUT-LIKE PROTEIN"/>
    <property type="match status" value="1"/>
</dbReference>
<feature type="signal peptide" evidence="1">
    <location>
        <begin position="1"/>
        <end position="20"/>
    </location>
</feature>
<dbReference type="Gene3D" id="3.15.10.30">
    <property type="entry name" value="Haemolymph juvenile hormone binding protein"/>
    <property type="match status" value="1"/>
</dbReference>